<dbReference type="EMBL" id="AP024110">
    <property type="protein sequence ID" value="BCM26149.1"/>
    <property type="molecule type" value="Genomic_DNA"/>
</dbReference>
<dbReference type="AlphaFoldDB" id="A0A8D5G1C6"/>
<dbReference type="GO" id="GO:0005886">
    <property type="term" value="C:plasma membrane"/>
    <property type="evidence" value="ECO:0007669"/>
    <property type="project" value="UniProtKB-SubCell"/>
</dbReference>
<keyword evidence="5" id="KW-0997">Cell inner membrane</keyword>
<dbReference type="Proteomes" id="UP000826722">
    <property type="component" value="Chromosome"/>
</dbReference>
<dbReference type="RefSeq" id="WP_221765726.1">
    <property type="nucleotide sequence ID" value="NZ_AP024110.1"/>
</dbReference>
<evidence type="ECO:0000259" key="12">
    <source>
        <dbReference type="Pfam" id="PF12019"/>
    </source>
</evidence>
<dbReference type="SUPFAM" id="SSF54523">
    <property type="entry name" value="Pili subunits"/>
    <property type="match status" value="1"/>
</dbReference>
<dbReference type="Gene3D" id="3.30.700.10">
    <property type="entry name" value="Glycoprotein, Type 4 Pilin"/>
    <property type="match status" value="1"/>
</dbReference>
<evidence type="ECO:0000256" key="11">
    <source>
        <dbReference type="SAM" id="Phobius"/>
    </source>
</evidence>
<keyword evidence="6 11" id="KW-0812">Transmembrane</keyword>
<dbReference type="GO" id="GO:0015627">
    <property type="term" value="C:type II protein secretion system complex"/>
    <property type="evidence" value="ECO:0007669"/>
    <property type="project" value="InterPro"/>
</dbReference>
<evidence type="ECO:0000256" key="9">
    <source>
        <dbReference type="ARBA" id="ARBA00025772"/>
    </source>
</evidence>
<accession>A0A8D5G1C6</accession>
<dbReference type="Pfam" id="PF07963">
    <property type="entry name" value="N_methyl"/>
    <property type="match status" value="1"/>
</dbReference>
<dbReference type="KEGG" id="mpau:ZMTM_24080"/>
<dbReference type="Pfam" id="PF12019">
    <property type="entry name" value="GspH"/>
    <property type="match status" value="1"/>
</dbReference>
<evidence type="ECO:0000256" key="6">
    <source>
        <dbReference type="ARBA" id="ARBA00022692"/>
    </source>
</evidence>
<organism evidence="13 14">
    <name type="scientific">Methyloradius palustris</name>
    <dbReference type="NCBI Taxonomy" id="2778876"/>
    <lineage>
        <taxon>Bacteria</taxon>
        <taxon>Pseudomonadati</taxon>
        <taxon>Pseudomonadota</taxon>
        <taxon>Betaproteobacteria</taxon>
        <taxon>Nitrosomonadales</taxon>
        <taxon>Methylophilaceae</taxon>
        <taxon>Methyloradius</taxon>
    </lineage>
</organism>
<keyword evidence="14" id="KW-1185">Reference proteome</keyword>
<evidence type="ECO:0000256" key="4">
    <source>
        <dbReference type="ARBA" id="ARBA00022481"/>
    </source>
</evidence>
<feature type="domain" description="General secretion pathway GspH" evidence="12">
    <location>
        <begin position="43"/>
        <end position="145"/>
    </location>
</feature>
<proteinExistence type="inferred from homology"/>
<evidence type="ECO:0000256" key="10">
    <source>
        <dbReference type="ARBA" id="ARBA00030775"/>
    </source>
</evidence>
<reference evidence="13" key="1">
    <citation type="journal article" date="2021" name="Arch. Microbiol.">
        <title>Methyloradius palustris gen. nov., sp. nov., a methanol-oxidizing bacterium isolated from snow.</title>
        <authorList>
            <person name="Miyadera T."/>
            <person name="Kojima H."/>
            <person name="Fukui M."/>
        </authorList>
    </citation>
    <scope>NUCLEOTIDE SEQUENCE</scope>
    <source>
        <strain evidence="13">Zm11</strain>
    </source>
</reference>
<dbReference type="PROSITE" id="PS00409">
    <property type="entry name" value="PROKAR_NTER_METHYL"/>
    <property type="match status" value="1"/>
</dbReference>
<dbReference type="InterPro" id="IPR012902">
    <property type="entry name" value="N_methyl_site"/>
</dbReference>
<gene>
    <name evidence="13" type="ORF">ZMTM_24080</name>
</gene>
<keyword evidence="7 11" id="KW-1133">Transmembrane helix</keyword>
<name>A0A8D5G1C6_9PROT</name>
<keyword evidence="4" id="KW-0488">Methylation</keyword>
<sequence>MSTHSKGFSLIEIAITLAVLGILIASGIPSLRLWIQSTQVRTAAESIQNGLQLARAEAVRRNANVRFQLTTSIDASCAISNSGTNWVVSLGSPVSACASFVTDTSSTGVIQAWSNKDGASNAEVSSTTASTIIFNGLGRQVSSGTDASGNAIPVAPIVISVINSKGGACTTASVDGIRCMNVAVSTGGNIRMCDPALNSSDPQGC</sequence>
<evidence type="ECO:0000256" key="1">
    <source>
        <dbReference type="ARBA" id="ARBA00004377"/>
    </source>
</evidence>
<evidence type="ECO:0000256" key="8">
    <source>
        <dbReference type="ARBA" id="ARBA00023136"/>
    </source>
</evidence>
<keyword evidence="8 11" id="KW-0472">Membrane</keyword>
<evidence type="ECO:0000256" key="3">
    <source>
        <dbReference type="ARBA" id="ARBA00022475"/>
    </source>
</evidence>
<evidence type="ECO:0000313" key="13">
    <source>
        <dbReference type="EMBL" id="BCM26149.1"/>
    </source>
</evidence>
<evidence type="ECO:0000256" key="7">
    <source>
        <dbReference type="ARBA" id="ARBA00022989"/>
    </source>
</evidence>
<comment type="subcellular location">
    <subcellularLocation>
        <location evidence="1">Cell inner membrane</location>
        <topology evidence="1">Single-pass membrane protein</topology>
    </subcellularLocation>
</comment>
<feature type="transmembrane region" description="Helical" evidence="11">
    <location>
        <begin position="7"/>
        <end position="28"/>
    </location>
</feature>
<evidence type="ECO:0000256" key="5">
    <source>
        <dbReference type="ARBA" id="ARBA00022519"/>
    </source>
</evidence>
<dbReference type="InterPro" id="IPR045584">
    <property type="entry name" value="Pilin-like"/>
</dbReference>
<keyword evidence="3" id="KW-1003">Cell membrane</keyword>
<dbReference type="NCBIfam" id="TIGR02532">
    <property type="entry name" value="IV_pilin_GFxxxE"/>
    <property type="match status" value="1"/>
</dbReference>
<dbReference type="InterPro" id="IPR022346">
    <property type="entry name" value="T2SS_GspH"/>
</dbReference>
<evidence type="ECO:0000256" key="2">
    <source>
        <dbReference type="ARBA" id="ARBA00021549"/>
    </source>
</evidence>
<comment type="similarity">
    <text evidence="9">Belongs to the GSP H family.</text>
</comment>
<evidence type="ECO:0000313" key="14">
    <source>
        <dbReference type="Proteomes" id="UP000826722"/>
    </source>
</evidence>
<protein>
    <recommendedName>
        <fullName evidence="2">Type II secretion system protein H</fullName>
    </recommendedName>
    <alternativeName>
        <fullName evidence="10">General secretion pathway protein H</fullName>
    </alternativeName>
</protein>
<dbReference type="GO" id="GO:0015628">
    <property type="term" value="P:protein secretion by the type II secretion system"/>
    <property type="evidence" value="ECO:0007669"/>
    <property type="project" value="InterPro"/>
</dbReference>